<feature type="transmembrane region" description="Helical" evidence="2">
    <location>
        <begin position="85"/>
        <end position="106"/>
    </location>
</feature>
<feature type="compositionally biased region" description="Acidic residues" evidence="1">
    <location>
        <begin position="1"/>
        <end position="19"/>
    </location>
</feature>
<comment type="caution">
    <text evidence="3">The sequence shown here is derived from an EMBL/GenBank/DDBJ whole genome shotgun (WGS) entry which is preliminary data.</text>
</comment>
<dbReference type="AlphaFoldDB" id="A0A6L6JFC2"/>
<feature type="transmembrane region" description="Helical" evidence="2">
    <location>
        <begin position="55"/>
        <end position="73"/>
    </location>
</feature>
<feature type="transmembrane region" description="Helical" evidence="2">
    <location>
        <begin position="182"/>
        <end position="207"/>
    </location>
</feature>
<dbReference type="Proteomes" id="UP000478183">
    <property type="component" value="Unassembled WGS sequence"/>
</dbReference>
<keyword evidence="4" id="KW-1185">Reference proteome</keyword>
<evidence type="ECO:0008006" key="5">
    <source>
        <dbReference type="Google" id="ProtNLM"/>
    </source>
</evidence>
<gene>
    <name evidence="3" type="ORF">GL286_16420</name>
</gene>
<protein>
    <recommendedName>
        <fullName evidence="5">Biopolymer transporter ExbB</fullName>
    </recommendedName>
</protein>
<proteinExistence type="predicted"/>
<evidence type="ECO:0000313" key="4">
    <source>
        <dbReference type="Proteomes" id="UP000478183"/>
    </source>
</evidence>
<organism evidence="3 4">
    <name type="scientific">Paracoccus aestuariivivens</name>
    <dbReference type="NCBI Taxonomy" id="1820333"/>
    <lineage>
        <taxon>Bacteria</taxon>
        <taxon>Pseudomonadati</taxon>
        <taxon>Pseudomonadota</taxon>
        <taxon>Alphaproteobacteria</taxon>
        <taxon>Rhodobacterales</taxon>
        <taxon>Paracoccaceae</taxon>
        <taxon>Paracoccus</taxon>
    </lineage>
</organism>
<dbReference type="RefSeq" id="WP_155096665.1">
    <property type="nucleotide sequence ID" value="NZ_WMIE01000013.1"/>
</dbReference>
<reference evidence="3 4" key="1">
    <citation type="submission" date="2019-11" db="EMBL/GenBank/DDBJ databases">
        <authorList>
            <person name="Dong K."/>
        </authorList>
    </citation>
    <scope>NUCLEOTIDE SEQUENCE [LARGE SCALE GENOMIC DNA]</scope>
    <source>
        <strain evidence="3 4">NBRC 111993</strain>
    </source>
</reference>
<keyword evidence="2" id="KW-1133">Transmembrane helix</keyword>
<accession>A0A6L6JFC2</accession>
<sequence length="556" mass="60050">MSQADTDDTGAEYPLEDDNSYNRKGRASRLTATRNARRAGQPAAEPHFSQPVRQVVFMLIVLALVGVGAWFAYGRILPIFAANPLLNGAILVVFALGVLTCFWQVAQLINSVSWIERFAAGKLGYGTNEQAPGSTAPRLLAPLAQLLGSRGPVGATITTDSARSILESLATRIDEARDITRYLGNLLIFLGLLGTFYGLATTVPAIVETIRTLAPEQGESGVEVFDKLMHGLETQLGGMATAFSSSLLGLAGSLVVGLLELFASHGQNRFYRELEEWLSTFTRIGLSGGDGGLNEAHLAEFMSGMQNQLVDLQEFYVQRDELRDQEATDADARSLALVGGVDRLTNLIGSDRDAMASELAAERQAQAESHYRLTSILERISDQQARLVDATTVAASETARSEDLTARLEQVLARFADGQDHLISLAQTAPTVHLPPELSHALARITESQQRLALMAQSPSTPAVGDREADAAQHQSLTRALNRLADGQSRLVELAEAKPAPQDDPESRMRLRSIDVQLGRLLEETASSRDGLIAELREDMAALTRAIRALEGRDGA</sequence>
<keyword evidence="2" id="KW-0472">Membrane</keyword>
<evidence type="ECO:0000256" key="2">
    <source>
        <dbReference type="SAM" id="Phobius"/>
    </source>
</evidence>
<dbReference type="OrthoDB" id="9794540at2"/>
<keyword evidence="2" id="KW-0812">Transmembrane</keyword>
<evidence type="ECO:0000256" key="1">
    <source>
        <dbReference type="SAM" id="MobiDB-lite"/>
    </source>
</evidence>
<name>A0A6L6JFC2_9RHOB</name>
<feature type="region of interest" description="Disordered" evidence="1">
    <location>
        <begin position="1"/>
        <end position="45"/>
    </location>
</feature>
<evidence type="ECO:0000313" key="3">
    <source>
        <dbReference type="EMBL" id="MTH79307.1"/>
    </source>
</evidence>
<dbReference type="EMBL" id="WMIE01000013">
    <property type="protein sequence ID" value="MTH79307.1"/>
    <property type="molecule type" value="Genomic_DNA"/>
</dbReference>